<dbReference type="Proteomes" id="UP001209878">
    <property type="component" value="Unassembled WGS sequence"/>
</dbReference>
<keyword evidence="12" id="KW-0347">Helicase</keyword>
<evidence type="ECO:0000256" key="14">
    <source>
        <dbReference type="ARBA" id="ARBA00022840"/>
    </source>
</evidence>
<dbReference type="Gene3D" id="1.20.1320.30">
    <property type="match status" value="1"/>
</dbReference>
<dbReference type="SMART" id="SM00382">
    <property type="entry name" value="AAA"/>
    <property type="match status" value="1"/>
</dbReference>
<dbReference type="InterPro" id="IPR014001">
    <property type="entry name" value="Helicase_ATP-bd"/>
</dbReference>
<evidence type="ECO:0000259" key="23">
    <source>
        <dbReference type="PROSITE" id="PS51789"/>
    </source>
</evidence>
<keyword evidence="14" id="KW-0067">ATP-binding</keyword>
<keyword evidence="7" id="KW-0399">Innate immunity</keyword>
<dbReference type="PANTHER" id="PTHR14074:SF16">
    <property type="entry name" value="ANTIVIRAL INNATE IMMUNE RESPONSE RECEPTOR RIG-I"/>
    <property type="match status" value="1"/>
</dbReference>
<dbReference type="Pfam" id="PF11648">
    <property type="entry name" value="RIG-I_C-RD"/>
    <property type="match status" value="1"/>
</dbReference>
<dbReference type="InterPro" id="IPR031964">
    <property type="entry name" value="CARD_dom"/>
</dbReference>
<reference evidence="24" key="1">
    <citation type="journal article" date="2023" name="Mol. Biol. Evol.">
        <title>Third-Generation Sequencing Reveals the Adaptive Role of the Epigenome in Three Deep-Sea Polychaetes.</title>
        <authorList>
            <person name="Perez M."/>
            <person name="Aroh O."/>
            <person name="Sun Y."/>
            <person name="Lan Y."/>
            <person name="Juniper S.K."/>
            <person name="Young C.R."/>
            <person name="Angers B."/>
            <person name="Qian P.Y."/>
        </authorList>
    </citation>
    <scope>NUCLEOTIDE SEQUENCE</scope>
    <source>
        <strain evidence="24">R07B-5</strain>
    </source>
</reference>
<keyword evidence="9" id="KW-0677">Repeat</keyword>
<feature type="domain" description="Helicase ATP-binding" evidence="21">
    <location>
        <begin position="311"/>
        <end position="489"/>
    </location>
</feature>
<keyword evidence="13" id="KW-0862">Zinc</keyword>
<evidence type="ECO:0000256" key="5">
    <source>
        <dbReference type="ARBA" id="ARBA00022499"/>
    </source>
</evidence>
<keyword evidence="16" id="KW-0391">Immunity</keyword>
<evidence type="ECO:0000313" key="25">
    <source>
        <dbReference type="Proteomes" id="UP001209878"/>
    </source>
</evidence>
<evidence type="ECO:0000256" key="13">
    <source>
        <dbReference type="ARBA" id="ARBA00022833"/>
    </source>
</evidence>
<evidence type="ECO:0000256" key="11">
    <source>
        <dbReference type="ARBA" id="ARBA00022801"/>
    </source>
</evidence>
<dbReference type="Gene3D" id="3.40.50.300">
    <property type="entry name" value="P-loop containing nucleotide triphosphate hydrolases"/>
    <property type="match status" value="2"/>
</dbReference>
<dbReference type="Pfam" id="PF18119">
    <property type="entry name" value="RIG-I_C"/>
    <property type="match status" value="1"/>
</dbReference>
<keyword evidence="17" id="KW-0694">RNA-binding</keyword>
<keyword evidence="18" id="KW-0051">Antiviral defense</keyword>
<feature type="domain" description="Helicase C-terminal" evidence="22">
    <location>
        <begin position="663"/>
        <end position="827"/>
    </location>
</feature>
<evidence type="ECO:0000256" key="17">
    <source>
        <dbReference type="ARBA" id="ARBA00022884"/>
    </source>
</evidence>
<dbReference type="Pfam" id="PF16739">
    <property type="entry name" value="CARD_2"/>
    <property type="match status" value="2"/>
</dbReference>
<evidence type="ECO:0000256" key="16">
    <source>
        <dbReference type="ARBA" id="ARBA00022859"/>
    </source>
</evidence>
<name>A0AAD9KLG2_RIDPI</name>
<evidence type="ECO:0000256" key="10">
    <source>
        <dbReference type="ARBA" id="ARBA00022741"/>
    </source>
</evidence>
<comment type="subcellular location">
    <subcellularLocation>
        <location evidence="1">Cytoplasm</location>
    </subcellularLocation>
</comment>
<keyword evidence="15" id="KW-0832">Ubl conjugation</keyword>
<dbReference type="GO" id="GO:0016787">
    <property type="term" value="F:hydrolase activity"/>
    <property type="evidence" value="ECO:0007669"/>
    <property type="project" value="UniProtKB-KW"/>
</dbReference>
<dbReference type="PROSITE" id="PS50209">
    <property type="entry name" value="CARD"/>
    <property type="match status" value="1"/>
</dbReference>
<comment type="similarity">
    <text evidence="2">Belongs to the helicase family. RLR subfamily.</text>
</comment>
<evidence type="ECO:0000259" key="22">
    <source>
        <dbReference type="PROSITE" id="PS51194"/>
    </source>
</evidence>
<dbReference type="GO" id="GO:0003724">
    <property type="term" value="F:RNA helicase activity"/>
    <property type="evidence" value="ECO:0007669"/>
    <property type="project" value="UniProtKB-EC"/>
</dbReference>
<evidence type="ECO:0000256" key="9">
    <source>
        <dbReference type="ARBA" id="ARBA00022737"/>
    </source>
</evidence>
<dbReference type="Pfam" id="PF00271">
    <property type="entry name" value="Helicase_C"/>
    <property type="match status" value="1"/>
</dbReference>
<dbReference type="AlphaFoldDB" id="A0AAD9KLG2"/>
<dbReference type="Gene3D" id="1.10.533.10">
    <property type="entry name" value="Death Domain, Fas"/>
    <property type="match status" value="2"/>
</dbReference>
<evidence type="ECO:0000256" key="19">
    <source>
        <dbReference type="ARBA" id="ARBA00049390"/>
    </source>
</evidence>
<proteinExistence type="inferred from homology"/>
<keyword evidence="6" id="KW-0597">Phosphoprotein</keyword>
<gene>
    <name evidence="24" type="ORF">NP493_941g01059</name>
</gene>
<dbReference type="InterPro" id="IPR011029">
    <property type="entry name" value="DEATH-like_dom_sf"/>
</dbReference>
<evidence type="ECO:0000256" key="3">
    <source>
        <dbReference type="ARBA" id="ARBA00012552"/>
    </source>
</evidence>
<dbReference type="InterPro" id="IPR003593">
    <property type="entry name" value="AAA+_ATPase"/>
</dbReference>
<dbReference type="GO" id="GO:0046872">
    <property type="term" value="F:metal ion binding"/>
    <property type="evidence" value="ECO:0007669"/>
    <property type="project" value="UniProtKB-KW"/>
</dbReference>
<dbReference type="GO" id="GO:0051607">
    <property type="term" value="P:defense response to virus"/>
    <property type="evidence" value="ECO:0007669"/>
    <property type="project" value="UniProtKB-KW"/>
</dbReference>
<dbReference type="EC" id="3.6.4.13" evidence="3"/>
<evidence type="ECO:0000256" key="15">
    <source>
        <dbReference type="ARBA" id="ARBA00022843"/>
    </source>
</evidence>
<dbReference type="InterPro" id="IPR038557">
    <property type="entry name" value="RLR_C_sf"/>
</dbReference>
<dbReference type="InterPro" id="IPR001315">
    <property type="entry name" value="CARD"/>
</dbReference>
<evidence type="ECO:0000259" key="21">
    <source>
        <dbReference type="PROSITE" id="PS51192"/>
    </source>
</evidence>
<evidence type="ECO:0000256" key="18">
    <source>
        <dbReference type="ARBA" id="ARBA00023118"/>
    </source>
</evidence>
<dbReference type="InterPro" id="IPR021673">
    <property type="entry name" value="RLR_CTR"/>
</dbReference>
<keyword evidence="8" id="KW-0479">Metal-binding</keyword>
<keyword evidence="10" id="KW-0547">Nucleotide-binding</keyword>
<dbReference type="SUPFAM" id="SSF52540">
    <property type="entry name" value="P-loop containing nucleoside triphosphate hydrolases"/>
    <property type="match status" value="2"/>
</dbReference>
<keyword evidence="25" id="KW-1185">Reference proteome</keyword>
<dbReference type="InterPro" id="IPR027417">
    <property type="entry name" value="P-loop_NTPase"/>
</dbReference>
<comment type="catalytic activity">
    <reaction evidence="19">
        <text>ATP + H2O = ADP + phosphate + H(+)</text>
        <dbReference type="Rhea" id="RHEA:13065"/>
        <dbReference type="ChEBI" id="CHEBI:15377"/>
        <dbReference type="ChEBI" id="CHEBI:15378"/>
        <dbReference type="ChEBI" id="CHEBI:30616"/>
        <dbReference type="ChEBI" id="CHEBI:43474"/>
        <dbReference type="ChEBI" id="CHEBI:456216"/>
        <dbReference type="EC" id="3.6.4.13"/>
    </reaction>
    <physiologicalReaction direction="left-to-right" evidence="19">
        <dbReference type="Rhea" id="RHEA:13066"/>
    </physiologicalReaction>
</comment>
<evidence type="ECO:0000256" key="12">
    <source>
        <dbReference type="ARBA" id="ARBA00022806"/>
    </source>
</evidence>
<keyword evidence="5" id="KW-1017">Isopeptide bond</keyword>
<evidence type="ECO:0000256" key="4">
    <source>
        <dbReference type="ARBA" id="ARBA00022490"/>
    </source>
</evidence>
<evidence type="ECO:0000259" key="20">
    <source>
        <dbReference type="PROSITE" id="PS50209"/>
    </source>
</evidence>
<organism evidence="24 25">
    <name type="scientific">Ridgeia piscesae</name>
    <name type="common">Tubeworm</name>
    <dbReference type="NCBI Taxonomy" id="27915"/>
    <lineage>
        <taxon>Eukaryota</taxon>
        <taxon>Metazoa</taxon>
        <taxon>Spiralia</taxon>
        <taxon>Lophotrochozoa</taxon>
        <taxon>Annelida</taxon>
        <taxon>Polychaeta</taxon>
        <taxon>Sedentaria</taxon>
        <taxon>Canalipalpata</taxon>
        <taxon>Sabellida</taxon>
        <taxon>Siboglinidae</taxon>
        <taxon>Ridgeia</taxon>
    </lineage>
</organism>
<dbReference type="EMBL" id="JAODUO010000948">
    <property type="protein sequence ID" value="KAK2172573.1"/>
    <property type="molecule type" value="Genomic_DNA"/>
</dbReference>
<feature type="domain" description="RLR CTR" evidence="23">
    <location>
        <begin position="852"/>
        <end position="980"/>
    </location>
</feature>
<dbReference type="PROSITE" id="PS51194">
    <property type="entry name" value="HELICASE_CTER"/>
    <property type="match status" value="1"/>
</dbReference>
<evidence type="ECO:0000256" key="1">
    <source>
        <dbReference type="ARBA" id="ARBA00004496"/>
    </source>
</evidence>
<accession>A0AAD9KLG2</accession>
<dbReference type="InterPro" id="IPR011545">
    <property type="entry name" value="DEAD/DEAH_box_helicase_dom"/>
</dbReference>
<keyword evidence="11" id="KW-0378">Hydrolase</keyword>
<dbReference type="Gene3D" id="2.170.150.30">
    <property type="entry name" value="RIG-I-like receptor, C-terminal regulatory domain"/>
    <property type="match status" value="1"/>
</dbReference>
<dbReference type="SMART" id="SM00487">
    <property type="entry name" value="DEXDc"/>
    <property type="match status" value="1"/>
</dbReference>
<dbReference type="InterPro" id="IPR041204">
    <property type="entry name" value="RIG-I-like_C"/>
</dbReference>
<dbReference type="Pfam" id="PF00270">
    <property type="entry name" value="DEAD"/>
    <property type="match status" value="1"/>
</dbReference>
<dbReference type="PANTHER" id="PTHR14074">
    <property type="entry name" value="HELICASE WITH DEATH DOMAIN-RELATED"/>
    <property type="match status" value="1"/>
</dbReference>
<feature type="domain" description="CARD" evidence="20">
    <location>
        <begin position="61"/>
        <end position="157"/>
    </location>
</feature>
<evidence type="ECO:0000313" key="24">
    <source>
        <dbReference type="EMBL" id="KAK2172573.1"/>
    </source>
</evidence>
<dbReference type="PROSITE" id="PS51789">
    <property type="entry name" value="RLR_CTR"/>
    <property type="match status" value="1"/>
</dbReference>
<evidence type="ECO:0000256" key="8">
    <source>
        <dbReference type="ARBA" id="ARBA00022723"/>
    </source>
</evidence>
<evidence type="ECO:0000256" key="2">
    <source>
        <dbReference type="ARBA" id="ARBA00006866"/>
    </source>
</evidence>
<evidence type="ECO:0000256" key="7">
    <source>
        <dbReference type="ARBA" id="ARBA00022588"/>
    </source>
</evidence>
<sequence>MTCAVEIRTIERTQSPKKAAELLVDQLLKSQDPGWFRAFIDSLVEKGYKDLARTLEGTGEMDSVKHDKLYRSLLVVFELVLSIIKPSDLTAHLVSKGCLSDGDEEQIRTMERNDGPRKAASLLLGLIYRKKDDYFVHFMQALRDNGYEDIAKEIEPAYMKTCSLEAGETVIEQIPRVYEKPMPDPGTSQMEVQEDSSVQEYEMQYSSVGVDAEMEVMSVNRLIATQTGPDVTETQNNMSETSNFQHFHDNTKSAAPIVDFHQNISMTNNLNMPETDVANDTASVADNTRMPGAEVGRGQPLEPRNYQRELAQDAIEGKNTIVVAPTGSGKTHVALYIAKHHLDDASGEEDPKVAFLVPTVSLVTQQTETFKTYLPSMKTVALCGDATSAKVSLGRLVPNNDVFVLTPQILVDALNEEQAEVDISSFSLLIFDECHHAVKGHPYSKVMAHYLDKKLEGSRSLPQVVGLTASVGVGKAKNLPEAVDHILRLCASLDAEKLRNVQEHRQELMFHTPRAHEVDPFRDEINELMQMIEIRLTTDVRDKGQQIGELSKKLVAPPDRGNEQYTQWVNSLKRPIAMIRDSSMKQIVFACIRHLKMYNEALLINAVCQTLDALKYVHDDLEQIKQSYPNETEVWLENIFKEKEEVLRKISRDIRYSNPKLERLREEIMKFYEEDTDSRGIVFCKTRAMTEALVRWMRETPALEWLNPKRLVAANAPTDKGGMEQREQDDILRYFREGHHKIIVATSVAEEGLDIQACNFVIRYEHVTNETAHIQARGRARKRGAEYMLVTGEGSGIAEKDELNKIREQMMDDAIRKIVNMDVDNFEKRVKDFQKDAKQKRELDILGKQAQMARKQARPAGDDHILRCMKCDELVCFSSDIRRIQKSHHVVVDVDFKDRAHVKKHHRPIEYDEMRKMGKLHCGKCDKDWGVVVRYRNVNFPVLKLSEFAVEDANGRRSWYKKWKEVPFEVNELTPEEMHAVVGEGKELVTVNF</sequence>
<dbReference type="GO" id="GO:0005524">
    <property type="term" value="F:ATP binding"/>
    <property type="evidence" value="ECO:0007669"/>
    <property type="project" value="UniProtKB-KW"/>
</dbReference>
<dbReference type="SMART" id="SM00490">
    <property type="entry name" value="HELICc"/>
    <property type="match status" value="1"/>
</dbReference>
<dbReference type="PROSITE" id="PS51192">
    <property type="entry name" value="HELICASE_ATP_BIND_1"/>
    <property type="match status" value="1"/>
</dbReference>
<evidence type="ECO:0000256" key="6">
    <source>
        <dbReference type="ARBA" id="ARBA00022553"/>
    </source>
</evidence>
<keyword evidence="4" id="KW-0963">Cytoplasm</keyword>
<comment type="caution">
    <text evidence="24">The sequence shown here is derived from an EMBL/GenBank/DDBJ whole genome shotgun (WGS) entry which is preliminary data.</text>
</comment>
<dbReference type="GO" id="GO:0045087">
    <property type="term" value="P:innate immune response"/>
    <property type="evidence" value="ECO:0007669"/>
    <property type="project" value="UniProtKB-KW"/>
</dbReference>
<dbReference type="InterPro" id="IPR051363">
    <property type="entry name" value="RLR_Helicase"/>
</dbReference>
<dbReference type="GO" id="GO:0005737">
    <property type="term" value="C:cytoplasm"/>
    <property type="evidence" value="ECO:0007669"/>
    <property type="project" value="UniProtKB-SubCell"/>
</dbReference>
<protein>
    <recommendedName>
        <fullName evidence="3">RNA helicase</fullName>
        <ecNumber evidence="3">3.6.4.13</ecNumber>
    </recommendedName>
</protein>
<dbReference type="SUPFAM" id="SSF47986">
    <property type="entry name" value="DEATH domain"/>
    <property type="match status" value="1"/>
</dbReference>
<dbReference type="GO" id="GO:0042981">
    <property type="term" value="P:regulation of apoptotic process"/>
    <property type="evidence" value="ECO:0007669"/>
    <property type="project" value="InterPro"/>
</dbReference>
<dbReference type="InterPro" id="IPR001650">
    <property type="entry name" value="Helicase_C-like"/>
</dbReference>
<dbReference type="GO" id="GO:0003723">
    <property type="term" value="F:RNA binding"/>
    <property type="evidence" value="ECO:0007669"/>
    <property type="project" value="UniProtKB-KW"/>
</dbReference>